<dbReference type="Gene3D" id="2.40.50.230">
    <property type="entry name" value="Gp5 N-terminal domain"/>
    <property type="match status" value="1"/>
</dbReference>
<reference evidence="1 2" key="1">
    <citation type="journal article" date="2011" name="MBio">
        <title>Evidence of a dominant lineage of Vibrio cholerae-specific lytic bacteriophages shed by cholera patients over a 10-year period in Dhaka, Bangladesh.</title>
        <authorList>
            <person name="Seed K.D."/>
            <person name="Bodi K.L."/>
            <person name="Kropinski A.M."/>
            <person name="Ackermann H.W."/>
            <person name="Calderwood S.B."/>
            <person name="Qadri F."/>
            <person name="Camilli A."/>
        </authorList>
    </citation>
    <scope>NUCLEOTIDE SEQUENCE [LARGE SCALE GENOMIC DNA]</scope>
</reference>
<dbReference type="RefSeq" id="YP_004251016.1">
    <property type="nucleotide sequence ID" value="NC_015157.1"/>
</dbReference>
<accession>F1D197</accession>
<organism evidence="1 2">
    <name type="scientific">Vibrio phage ICP1</name>
    <dbReference type="NCBI Taxonomy" id="979525"/>
    <lineage>
        <taxon>Viruses</taxon>
        <taxon>Duplodnaviria</taxon>
        <taxon>Heunggongvirae</taxon>
        <taxon>Uroviricota</taxon>
        <taxon>Caudoviricetes</taxon>
        <taxon>Mohonavirus</taxon>
        <taxon>Mohonavirus ICP1</taxon>
    </lineage>
</organism>
<keyword evidence="2" id="KW-1185">Reference proteome</keyword>
<dbReference type="OrthoDB" id="20850at10239"/>
<name>F1D197_9CAUD</name>
<dbReference type="KEGG" id="vg:10228554"/>
<evidence type="ECO:0000313" key="2">
    <source>
        <dbReference type="Proteomes" id="UP000007502"/>
    </source>
</evidence>
<dbReference type="EMBL" id="HQ641347">
    <property type="protein sequence ID" value="ADX87891.1"/>
    <property type="molecule type" value="Genomic_DNA"/>
</dbReference>
<protein>
    <submittedName>
        <fullName evidence="1">Putative baseplate assembly protein</fullName>
    </submittedName>
</protein>
<evidence type="ECO:0000313" key="1">
    <source>
        <dbReference type="EMBL" id="ADX87891.1"/>
    </source>
</evidence>
<gene>
    <name evidence="1" type="primary">ORF75</name>
</gene>
<dbReference type="GeneID" id="10228554"/>
<sequence length="257" mass="28187">MNFSFLDMSLTEGYTEEYKKRYLEWKDGIPARITSTRDYESEQCVAVEFMIKDIYTWKGGEDLRAVKLNKVFVRLPKFGPWVVKLPCSVDDLVILHFSSKDLNQFLAGNGEQVTQKAAEIGELEDCYAELGFGTRKSNNQPSLENLIVTNGAFTMTVTPQGDYTITTSGTGTYQAQKHTFKNDVEVEGNLTVKQNATVDGTITSKAGMFSPTYSGYGGAGSMTIGTITAQTSVTINGIEVLGHKHTNPEGGDVGPMK</sequence>
<dbReference type="Proteomes" id="UP000007502">
    <property type="component" value="Segment"/>
</dbReference>
<proteinExistence type="predicted"/>
<dbReference type="InterPro" id="IPR037026">
    <property type="entry name" value="Vgr_OB-fold_dom_sf"/>
</dbReference>